<evidence type="ECO:0000313" key="17">
    <source>
        <dbReference type="Proteomes" id="UP001516400"/>
    </source>
</evidence>
<dbReference type="PROSITE" id="PS50902">
    <property type="entry name" value="FLAVODOXIN_LIKE"/>
    <property type="match status" value="1"/>
</dbReference>
<feature type="binding site" evidence="13">
    <location>
        <begin position="522"/>
        <end position="526"/>
    </location>
    <ligand>
        <name>NADP(+)</name>
        <dbReference type="ChEBI" id="CHEBI:58349"/>
    </ligand>
</feature>
<evidence type="ECO:0000259" key="15">
    <source>
        <dbReference type="PROSITE" id="PS51384"/>
    </source>
</evidence>
<dbReference type="GO" id="GO:0005829">
    <property type="term" value="C:cytosol"/>
    <property type="evidence" value="ECO:0007669"/>
    <property type="project" value="UniProtKB-ARBA"/>
</dbReference>
<dbReference type="Proteomes" id="UP001516400">
    <property type="component" value="Unassembled WGS sequence"/>
</dbReference>
<dbReference type="EMBL" id="JABFTP020000103">
    <property type="protein sequence ID" value="KAL3277730.1"/>
    <property type="molecule type" value="Genomic_DNA"/>
</dbReference>
<comment type="caution">
    <text evidence="16">The sequence shown here is derived from an EMBL/GenBank/DDBJ whole genome shotgun (WGS) entry which is preliminary data.</text>
</comment>
<feature type="binding site" evidence="13">
    <location>
        <begin position="62"/>
        <end position="65"/>
    </location>
    <ligand>
        <name>FMN</name>
        <dbReference type="ChEBI" id="CHEBI:58210"/>
    </ligand>
</feature>
<dbReference type="GO" id="GO:0005634">
    <property type="term" value="C:nucleus"/>
    <property type="evidence" value="ECO:0007669"/>
    <property type="project" value="UniProtKB-ARBA"/>
</dbReference>
<feature type="binding site" evidence="13">
    <location>
        <begin position="100"/>
        <end position="109"/>
    </location>
    <ligand>
        <name>FMN</name>
        <dbReference type="ChEBI" id="CHEBI:58210"/>
    </ligand>
</feature>
<comment type="function">
    <text evidence="13">NADPH-dependent reductase which is a central component of the cytosolic iron-sulfur (Fe-S) protein assembly (CIA) machinery. Transfers electrons from NADPH via its FAD and FMN prosthetic groups to the [2Fe-2S] cluster of the anamorsin/DRE2 homolog, another key component of the CIA machinery. In turn, this reduced cluster provides electrons for assembly of cytosolic iron-sulfur cluster proteins.</text>
</comment>
<dbReference type="InterPro" id="IPR028879">
    <property type="entry name" value="NDOR1"/>
</dbReference>
<evidence type="ECO:0000256" key="9">
    <source>
        <dbReference type="ARBA" id="ARBA00023002"/>
    </source>
</evidence>
<dbReference type="GO" id="GO:0050661">
    <property type="term" value="F:NADP binding"/>
    <property type="evidence" value="ECO:0007669"/>
    <property type="project" value="UniProtKB-UniRule"/>
</dbReference>
<dbReference type="HAMAP" id="MF_03178">
    <property type="entry name" value="NDOR1"/>
    <property type="match status" value="1"/>
</dbReference>
<dbReference type="SUPFAM" id="SSF63380">
    <property type="entry name" value="Riboflavin synthase domain-like"/>
    <property type="match status" value="1"/>
</dbReference>
<feature type="binding site" evidence="13">
    <location>
        <position position="135"/>
    </location>
    <ligand>
        <name>FMN</name>
        <dbReference type="ChEBI" id="CHEBI:58210"/>
    </ligand>
</feature>
<name>A0ABD2NH48_9CUCU</name>
<keyword evidence="9 13" id="KW-0560">Oxidoreductase</keyword>
<feature type="binding site" evidence="13">
    <location>
        <begin position="384"/>
        <end position="387"/>
    </location>
    <ligand>
        <name>FAD</name>
        <dbReference type="ChEBI" id="CHEBI:57692"/>
    </ligand>
</feature>
<keyword evidence="8 13" id="KW-0521">NADP</keyword>
<comment type="cofactor">
    <cofactor evidence="2 13">
        <name>FAD</name>
        <dbReference type="ChEBI" id="CHEBI:57692"/>
    </cofactor>
</comment>
<keyword evidence="6 13" id="KW-0288">FMN</keyword>
<protein>
    <recommendedName>
        <fullName evidence="13">NADPH-dependent diflavin oxidoreductase 1</fullName>
        <ecNumber evidence="13">1.18.1.-</ecNumber>
    </recommendedName>
    <alternativeName>
        <fullName evidence="13">NADPH-dependent FMN and FAD-containing oxidoreductase</fullName>
    </alternativeName>
</protein>
<dbReference type="Pfam" id="PF00667">
    <property type="entry name" value="FAD_binding_1"/>
    <property type="match status" value="1"/>
</dbReference>
<evidence type="ECO:0000313" key="16">
    <source>
        <dbReference type="EMBL" id="KAL3277730.1"/>
    </source>
</evidence>
<dbReference type="FunFam" id="1.20.990.10:FF:000008">
    <property type="entry name" value="NADPH-dependent diflavin oxidoreductase 1"/>
    <property type="match status" value="1"/>
</dbReference>
<feature type="binding site" evidence="13">
    <location>
        <position position="596"/>
    </location>
    <ligand>
        <name>FAD</name>
        <dbReference type="ChEBI" id="CHEBI:57692"/>
    </ligand>
</feature>
<dbReference type="Gene3D" id="3.40.50.80">
    <property type="entry name" value="Nucleotide-binding domain of ferredoxin-NADP reductase (FNR) module"/>
    <property type="match status" value="1"/>
</dbReference>
<evidence type="ECO:0000259" key="14">
    <source>
        <dbReference type="PROSITE" id="PS50902"/>
    </source>
</evidence>
<reference evidence="16 17" key="1">
    <citation type="journal article" date="2021" name="BMC Biol.">
        <title>Horizontally acquired antibacterial genes associated with adaptive radiation of ladybird beetles.</title>
        <authorList>
            <person name="Li H.S."/>
            <person name="Tang X.F."/>
            <person name="Huang Y.H."/>
            <person name="Xu Z.Y."/>
            <person name="Chen M.L."/>
            <person name="Du X.Y."/>
            <person name="Qiu B.Y."/>
            <person name="Chen P.T."/>
            <person name="Zhang W."/>
            <person name="Slipinski A."/>
            <person name="Escalona H.E."/>
            <person name="Waterhouse R.M."/>
            <person name="Zwick A."/>
            <person name="Pang H."/>
        </authorList>
    </citation>
    <scope>NUCLEOTIDE SEQUENCE [LARGE SCALE GENOMIC DNA]</scope>
    <source>
        <strain evidence="16">SYSU2018</strain>
    </source>
</reference>
<keyword evidence="5 13" id="KW-0285">Flavoprotein</keyword>
<comment type="similarity">
    <text evidence="13">In the C-terminal section; belongs to the flavoprotein pyridine nucleotide cytochrome reductase family.</text>
</comment>
<dbReference type="InterPro" id="IPR017938">
    <property type="entry name" value="Riboflavin_synthase-like_b-brl"/>
</dbReference>
<evidence type="ECO:0000256" key="2">
    <source>
        <dbReference type="ARBA" id="ARBA00001974"/>
    </source>
</evidence>
<dbReference type="SUPFAM" id="SSF52343">
    <property type="entry name" value="Ferredoxin reductase-like, C-terminal NADP-linked domain"/>
    <property type="match status" value="1"/>
</dbReference>
<dbReference type="Gene3D" id="2.40.30.10">
    <property type="entry name" value="Translation factors"/>
    <property type="match status" value="1"/>
</dbReference>
<dbReference type="EC" id="1.18.1.-" evidence="13"/>
<dbReference type="Pfam" id="PF00175">
    <property type="entry name" value="NAD_binding_1"/>
    <property type="match status" value="1"/>
</dbReference>
<dbReference type="PANTHER" id="PTHR19384">
    <property type="entry name" value="NITRIC OXIDE SYNTHASE-RELATED"/>
    <property type="match status" value="1"/>
</dbReference>
<dbReference type="FunFam" id="3.40.50.80:FF:000030">
    <property type="entry name" value="NADPH-dependent diflavin oxidoreductase 1"/>
    <property type="match status" value="1"/>
</dbReference>
<evidence type="ECO:0000256" key="3">
    <source>
        <dbReference type="ARBA" id="ARBA00004496"/>
    </source>
</evidence>
<comment type="similarity">
    <text evidence="13">In the N-terminal section; belongs to the flavodoxin family.</text>
</comment>
<evidence type="ECO:0000256" key="7">
    <source>
        <dbReference type="ARBA" id="ARBA00022827"/>
    </source>
</evidence>
<keyword evidence="17" id="KW-1185">Reference proteome</keyword>
<proteinExistence type="inferred from homology"/>
<dbReference type="PRINTS" id="PR00371">
    <property type="entry name" value="FPNCR"/>
</dbReference>
<dbReference type="Gene3D" id="3.40.50.360">
    <property type="match status" value="1"/>
</dbReference>
<dbReference type="InterPro" id="IPR001433">
    <property type="entry name" value="OxRdtase_FAD/NAD-bd"/>
</dbReference>
<feature type="binding site" evidence="13">
    <location>
        <begin position="15"/>
        <end position="20"/>
    </location>
    <ligand>
        <name>FMN</name>
        <dbReference type="ChEBI" id="CHEBI:58210"/>
    </ligand>
</feature>
<dbReference type="GO" id="GO:0016226">
    <property type="term" value="P:iron-sulfur cluster assembly"/>
    <property type="evidence" value="ECO:0007669"/>
    <property type="project" value="UniProtKB-UniRule"/>
</dbReference>
<dbReference type="InterPro" id="IPR008254">
    <property type="entry name" value="Flavodoxin/NO_synth"/>
</dbReference>
<evidence type="ECO:0000256" key="5">
    <source>
        <dbReference type="ARBA" id="ARBA00022630"/>
    </source>
</evidence>
<evidence type="ECO:0000256" key="11">
    <source>
        <dbReference type="ARBA" id="ARBA00059862"/>
    </source>
</evidence>
<accession>A0ABD2NH48</accession>
<organism evidence="16 17">
    <name type="scientific">Cryptolaemus montrouzieri</name>
    <dbReference type="NCBI Taxonomy" id="559131"/>
    <lineage>
        <taxon>Eukaryota</taxon>
        <taxon>Metazoa</taxon>
        <taxon>Ecdysozoa</taxon>
        <taxon>Arthropoda</taxon>
        <taxon>Hexapoda</taxon>
        <taxon>Insecta</taxon>
        <taxon>Pterygota</taxon>
        <taxon>Neoptera</taxon>
        <taxon>Endopterygota</taxon>
        <taxon>Coleoptera</taxon>
        <taxon>Polyphaga</taxon>
        <taxon>Cucujiformia</taxon>
        <taxon>Coccinelloidea</taxon>
        <taxon>Coccinellidae</taxon>
        <taxon>Scymninae</taxon>
        <taxon>Scymnini</taxon>
        <taxon>Cryptolaemus</taxon>
    </lineage>
</organism>
<dbReference type="GO" id="GO:0016651">
    <property type="term" value="F:oxidoreductase activity, acting on NAD(P)H"/>
    <property type="evidence" value="ECO:0007669"/>
    <property type="project" value="UniProtKB-UniRule"/>
</dbReference>
<evidence type="ECO:0000256" key="6">
    <source>
        <dbReference type="ARBA" id="ARBA00022643"/>
    </source>
</evidence>
<dbReference type="Pfam" id="PF00258">
    <property type="entry name" value="Flavodoxin_1"/>
    <property type="match status" value="1"/>
</dbReference>
<dbReference type="InterPro" id="IPR039261">
    <property type="entry name" value="FNR_nucleotide-bd"/>
</dbReference>
<dbReference type="InterPro" id="IPR001709">
    <property type="entry name" value="Flavoprot_Pyr_Nucl_cyt_Rdtase"/>
</dbReference>
<evidence type="ECO:0000256" key="10">
    <source>
        <dbReference type="ARBA" id="ARBA00052174"/>
    </source>
</evidence>
<dbReference type="AlphaFoldDB" id="A0ABD2NH48"/>
<comment type="function">
    <text evidence="11">NADPH-dependent reductase which is a central component of the cytosolic iron-sulfur (Fe-S) protein assembly (CIA) machinery. Transfers electrons from NADPH via its FAD and FMN prosthetic groups to the [2Fe-2S] cluster of CIAPIN1, another key component of the CIA machinery. In turn, this reduced cluster provides electrons for assembly of cytosolic iron-sulfur cluster proteins. It can also reduce the [2Fe-2S] cluster of CISD1 and activate this protein implicated in Fe/S cluster repair. In vitro can fully activate methionine synthase/MTR in the presence of soluble cytochrome b5/CYB5A.</text>
</comment>
<feature type="binding site" evidence="13">
    <location>
        <begin position="418"/>
        <end position="421"/>
    </location>
    <ligand>
        <name>FAD</name>
        <dbReference type="ChEBI" id="CHEBI:57692"/>
    </ligand>
</feature>
<dbReference type="PRINTS" id="PR00369">
    <property type="entry name" value="FLAVODOXIN"/>
</dbReference>
<feature type="binding site" evidence="13">
    <location>
        <begin position="516"/>
        <end position="517"/>
    </location>
    <ligand>
        <name>NADP(+)</name>
        <dbReference type="ChEBI" id="CHEBI:58349"/>
    </ligand>
</feature>
<keyword evidence="4 13" id="KW-0963">Cytoplasm</keyword>
<dbReference type="SUPFAM" id="SSF52218">
    <property type="entry name" value="Flavoproteins"/>
    <property type="match status" value="1"/>
</dbReference>
<dbReference type="GO" id="GO:0050660">
    <property type="term" value="F:flavin adenine dinucleotide binding"/>
    <property type="evidence" value="ECO:0007669"/>
    <property type="project" value="UniProtKB-UniRule"/>
</dbReference>
<dbReference type="PROSITE" id="PS51384">
    <property type="entry name" value="FAD_FR"/>
    <property type="match status" value="1"/>
</dbReference>
<dbReference type="GO" id="GO:0010181">
    <property type="term" value="F:FMN binding"/>
    <property type="evidence" value="ECO:0007669"/>
    <property type="project" value="UniProtKB-UniRule"/>
</dbReference>
<feature type="binding site" evidence="13">
    <location>
        <position position="458"/>
    </location>
    <ligand>
        <name>NADP(+)</name>
        <dbReference type="ChEBI" id="CHEBI:58349"/>
    </ligand>
</feature>
<evidence type="ECO:0000256" key="8">
    <source>
        <dbReference type="ARBA" id="ARBA00022857"/>
    </source>
</evidence>
<evidence type="ECO:0000256" key="12">
    <source>
        <dbReference type="ARBA" id="ARBA00063044"/>
    </source>
</evidence>
<feature type="domain" description="FAD-binding FR-type" evidence="15">
    <location>
        <begin position="205"/>
        <end position="445"/>
    </location>
</feature>
<gene>
    <name evidence="16" type="ORF">HHI36_013071</name>
</gene>
<evidence type="ECO:0000256" key="13">
    <source>
        <dbReference type="HAMAP-Rule" id="MF_03178"/>
    </source>
</evidence>
<dbReference type="InterPro" id="IPR001094">
    <property type="entry name" value="Flavdoxin-like"/>
</dbReference>
<feature type="binding site" evidence="13">
    <location>
        <position position="558"/>
    </location>
    <ligand>
        <name>NADP(+)</name>
        <dbReference type="ChEBI" id="CHEBI:58349"/>
    </ligand>
</feature>
<evidence type="ECO:0000256" key="4">
    <source>
        <dbReference type="ARBA" id="ARBA00022490"/>
    </source>
</evidence>
<comment type="cofactor">
    <cofactor evidence="1 13">
        <name>FMN</name>
        <dbReference type="ChEBI" id="CHEBI:58210"/>
    </cofactor>
</comment>
<sequence length="597" mass="68847">MKDFLNSKLTILYGSQTGNSEDVAERIWRESKVYYFRSSMKSLDEYDISNLLIDSCVIFVCSTTGQGDVPDNMKQFWRFILRKNLSEGILAHLKYAVLGLGDSSYVKFNFTAKKLYKRLQQLGGTPIAPLGLGDDQHDLGYGAVADPWIANLWKELLILYPLPDNIIPIQDSIPVFSRWKVSSKLLDNVRDVKISQSIYYSTRKSKEFDVTVIENSRQTDHSHFQDVRLIKLRTDGQLYTAGDVIVLRPRNLPWKVKEFQEVLSSNGVNIVPDSVLTFDEKDHGIPVPEVLKYNVTFRQLCEEYFDLMSVPRRYVFNILASITDSELEKEKCKEFITTEGQEELFTYCNRPRRNIVEVLQDFPHATKNLTLDLMFEIFSPIKPREFSIASSCSWHKNEIHILMAVVKYKTKLLKQRYGLCSNYLASLEPGDMVTAWLKGGSFRFPVNNAPVIMVGPGTGFAPFRNYIYECVSQGTASVDNLILFFGCRNEAKDFHCKSELRKLHEENKLNLVCAFSRDQEKKVYVQDKIREYKSIVWNMFKKGSYIFIAGSAKSMPQDVRKAFSDVCQECGEMSEDEAEKYIAKLERENRYQTECWS</sequence>
<dbReference type="InterPro" id="IPR017927">
    <property type="entry name" value="FAD-bd_FR_type"/>
</dbReference>
<dbReference type="InterPro" id="IPR029039">
    <property type="entry name" value="Flavoprotein-like_sf"/>
</dbReference>
<dbReference type="InterPro" id="IPR023173">
    <property type="entry name" value="NADPH_Cyt_P450_Rdtase_alpha"/>
</dbReference>
<dbReference type="Gene3D" id="1.20.990.10">
    <property type="entry name" value="NADPH-cytochrome p450 Reductase, Chain A, domain 3"/>
    <property type="match status" value="1"/>
</dbReference>
<dbReference type="FunFam" id="3.40.50.360:FF:000015">
    <property type="entry name" value="NADPH-dependent diflavin oxidoreductase 1"/>
    <property type="match status" value="1"/>
</dbReference>
<comment type="subunit">
    <text evidence="12">Interacts with CIAPIN1; as part of the cytosolic iron-sulfur (Fe-S) protein assembly (CIA) machinery. Interacts with DCPS.</text>
</comment>
<comment type="catalytic activity">
    <reaction evidence="10">
        <text>2 oxidized [2Fe-2S]-[protein] + NADPH = 2 reduced [2Fe-2S]-[protein] + NADP(+) + H(+)</text>
        <dbReference type="Rhea" id="RHEA:67716"/>
        <dbReference type="Rhea" id="RHEA-COMP:17327"/>
        <dbReference type="Rhea" id="RHEA-COMP:17328"/>
        <dbReference type="ChEBI" id="CHEBI:15378"/>
        <dbReference type="ChEBI" id="CHEBI:33737"/>
        <dbReference type="ChEBI" id="CHEBI:33738"/>
        <dbReference type="ChEBI" id="CHEBI:57783"/>
        <dbReference type="ChEBI" id="CHEBI:58349"/>
    </reaction>
    <physiologicalReaction direction="left-to-right" evidence="10">
        <dbReference type="Rhea" id="RHEA:67717"/>
    </physiologicalReaction>
</comment>
<feature type="binding site" evidence="13">
    <location>
        <position position="352"/>
    </location>
    <ligand>
        <name>FAD</name>
        <dbReference type="ChEBI" id="CHEBI:57692"/>
    </ligand>
</feature>
<dbReference type="PANTHER" id="PTHR19384:SF10">
    <property type="entry name" value="NADPH-DEPENDENT DIFLAVIN OXIDOREDUCTASE 1"/>
    <property type="match status" value="1"/>
</dbReference>
<comment type="subcellular location">
    <subcellularLocation>
        <location evidence="3 13">Cytoplasm</location>
    </subcellularLocation>
</comment>
<evidence type="ECO:0000256" key="1">
    <source>
        <dbReference type="ARBA" id="ARBA00001917"/>
    </source>
</evidence>
<comment type="similarity">
    <text evidence="13">Belongs to the NADPH-dependent diflavin oxidoreductase NDOR1 family.</text>
</comment>
<feature type="domain" description="Flavodoxin-like" evidence="14">
    <location>
        <begin position="9"/>
        <end position="153"/>
    </location>
</feature>
<dbReference type="InterPro" id="IPR003097">
    <property type="entry name" value="CysJ-like_FAD-binding"/>
</dbReference>
<keyword evidence="7 13" id="KW-0274">FAD</keyword>